<feature type="transmembrane region" description="Helical" evidence="1">
    <location>
        <begin position="38"/>
        <end position="59"/>
    </location>
</feature>
<keyword evidence="1" id="KW-1133">Transmembrane helix</keyword>
<dbReference type="Proteomes" id="UP000034952">
    <property type="component" value="Unassembled WGS sequence"/>
</dbReference>
<organism evidence="2 3">
    <name type="scientific">Candidatus Nomurabacteria bacterium GW2011_GWE1_35_16</name>
    <dbReference type="NCBI Taxonomy" id="1618761"/>
    <lineage>
        <taxon>Bacteria</taxon>
        <taxon>Candidatus Nomuraibacteriota</taxon>
    </lineage>
</organism>
<dbReference type="EMBL" id="LBPY01000002">
    <property type="protein sequence ID" value="KKP66858.1"/>
    <property type="molecule type" value="Genomic_DNA"/>
</dbReference>
<comment type="caution">
    <text evidence="2">The sequence shown here is derived from an EMBL/GenBank/DDBJ whole genome shotgun (WGS) entry which is preliminary data.</text>
</comment>
<evidence type="ECO:0000313" key="3">
    <source>
        <dbReference type="Proteomes" id="UP000034952"/>
    </source>
</evidence>
<feature type="transmembrane region" description="Helical" evidence="1">
    <location>
        <begin position="87"/>
        <end position="106"/>
    </location>
</feature>
<name>A0A0G0BBJ4_9BACT</name>
<evidence type="ECO:0000313" key="2">
    <source>
        <dbReference type="EMBL" id="KKP66858.1"/>
    </source>
</evidence>
<keyword evidence="1" id="KW-0812">Transmembrane</keyword>
<evidence type="ECO:0000256" key="1">
    <source>
        <dbReference type="SAM" id="Phobius"/>
    </source>
</evidence>
<proteinExistence type="predicted"/>
<feature type="transmembrane region" description="Helical" evidence="1">
    <location>
        <begin position="118"/>
        <end position="139"/>
    </location>
</feature>
<protein>
    <submittedName>
        <fullName evidence="2">Uncharacterized protein</fullName>
    </submittedName>
</protein>
<dbReference type="AlphaFoldDB" id="A0A0G0BBJ4"/>
<keyword evidence="1" id="KW-0472">Membrane</keyword>
<accession>A0A0G0BBJ4</accession>
<sequence>MRTIPNKQIGVGFITYKIMNAIKASMSIFIFFEFGENINSLIYMCSFTFFFTIFMIFFYDSTQVDFLLVEARKIIDRESKINWFKKILVMISIMTYDSFFVVIYYRDGSYQWNNIPTIKIYLLFISSIFITNLIGFIFLKQLF</sequence>
<feature type="transmembrane region" description="Helical" evidence="1">
    <location>
        <begin position="12"/>
        <end position="32"/>
    </location>
</feature>
<reference evidence="2 3" key="1">
    <citation type="journal article" date="2015" name="Nature">
        <title>rRNA introns, odd ribosomes, and small enigmatic genomes across a large radiation of phyla.</title>
        <authorList>
            <person name="Brown C.T."/>
            <person name="Hug L.A."/>
            <person name="Thomas B.C."/>
            <person name="Sharon I."/>
            <person name="Castelle C.J."/>
            <person name="Singh A."/>
            <person name="Wilkins M.J."/>
            <person name="Williams K.H."/>
            <person name="Banfield J.F."/>
        </authorList>
    </citation>
    <scope>NUCLEOTIDE SEQUENCE [LARGE SCALE GENOMIC DNA]</scope>
</reference>
<gene>
    <name evidence="2" type="ORF">UR64_C0002G0074</name>
</gene>